<feature type="transmembrane region" description="Helical" evidence="7">
    <location>
        <begin position="337"/>
        <end position="360"/>
    </location>
</feature>
<sequence>MLAPTSLAQRFLAFFFSKLGRASVLGFWLLVAGLLVSAFPAASHEEKNQAQALPASANSAVASAKVQAWFPDRAGVPAFLVWYDPSGLTARDWQVILSTVRDLRTHPVTAEKSVPPLDLLPLSSDRAFASPDGQALAVPILLARSATQDQIAAAVRGIEQAVQRAAGAQVLNASEAARGLHAYITGPAGISVDATKLFKHADFALLGATTVLVLGLMIVLYRSPVLALIPLAGVGVAYAVTSALLGEAARAYGLAFDAQTLSILTVLLFGAGTDYCLFLIARYRAELRRHEQPVDAMRAAYPGATGAILMSGATVALSLLALLAARYPSFHEFAIPFALGVIVMALVAASLIPALLLVLGRAAFWPVIPRFAPDDARAGEPGRISRWLGRSVVRRPLAVALSGAVALATFALVAPHARTTYDLLSSFPADMPSREGYQVLTRHFSPGAIAPVDLVIQGGDAEKARAALARMADVKQATELEENRAVDASLVQVLLNVDPYSQAAVNAIPALEREAANAAHIAGQAPVRVLAAGETASEADTQAITARDTRVVIPIVLAAIGLLLFAYLRSIVAACYLLATIVLSYGAALGIGWLVIRGLLGEPAMQGAIPLYAFVFLVALGEDYNIFVMSRIWERWRHEPLTSATAGGVADTASVITSAGLILAGTFAVLASLPIQVLLQFGIVTAIGVLLDTFVVRPWVVPAITVLLGDAAGWPGGRWRRATRNG</sequence>
<feature type="transmembrane region" description="Helical" evidence="7">
    <location>
        <begin position="551"/>
        <end position="568"/>
    </location>
</feature>
<feature type="transmembrane region" description="Helical" evidence="7">
    <location>
        <begin position="228"/>
        <end position="246"/>
    </location>
</feature>
<keyword evidence="3" id="KW-1003">Cell membrane</keyword>
<dbReference type="Proteomes" id="UP000186156">
    <property type="component" value="Unassembled WGS sequence"/>
</dbReference>
<evidence type="ECO:0000256" key="1">
    <source>
        <dbReference type="ARBA" id="ARBA00004651"/>
    </source>
</evidence>
<dbReference type="STRING" id="252246.SAMN05421799_10587"/>
<comment type="similarity">
    <text evidence="2">Belongs to the resistance-nodulation-cell division (RND) (TC 2.A.6) family. MmpL subfamily.</text>
</comment>
<feature type="transmembrane region" description="Helical" evidence="7">
    <location>
        <begin position="396"/>
        <end position="417"/>
    </location>
</feature>
<evidence type="ECO:0000256" key="6">
    <source>
        <dbReference type="ARBA" id="ARBA00023136"/>
    </source>
</evidence>
<feature type="transmembrane region" description="Helical" evidence="7">
    <location>
        <begin position="608"/>
        <end position="628"/>
    </location>
</feature>
<dbReference type="AlphaFoldDB" id="A0A1N7ME56"/>
<evidence type="ECO:0000313" key="9">
    <source>
        <dbReference type="EMBL" id="SIS84406.1"/>
    </source>
</evidence>
<evidence type="ECO:0000256" key="5">
    <source>
        <dbReference type="ARBA" id="ARBA00022989"/>
    </source>
</evidence>
<dbReference type="EMBL" id="FTOO01000005">
    <property type="protein sequence ID" value="SIS84406.1"/>
    <property type="molecule type" value="Genomic_DNA"/>
</dbReference>
<dbReference type="SUPFAM" id="SSF82866">
    <property type="entry name" value="Multidrug efflux transporter AcrB transmembrane domain"/>
    <property type="match status" value="2"/>
</dbReference>
<proteinExistence type="inferred from homology"/>
<keyword evidence="5 7" id="KW-1133">Transmembrane helix</keyword>
<evidence type="ECO:0000259" key="8">
    <source>
        <dbReference type="Pfam" id="PF03176"/>
    </source>
</evidence>
<protein>
    <submittedName>
        <fullName evidence="9">Putative drug exporter of the RND superfamily</fullName>
    </submittedName>
</protein>
<keyword evidence="6 7" id="KW-0472">Membrane</keyword>
<dbReference type="Gene3D" id="1.20.1640.10">
    <property type="entry name" value="Multidrug efflux transporter AcrB transmembrane domain"/>
    <property type="match status" value="2"/>
</dbReference>
<feature type="transmembrane region" description="Helical" evidence="7">
    <location>
        <begin position="575"/>
        <end position="596"/>
    </location>
</feature>
<evidence type="ECO:0000256" key="7">
    <source>
        <dbReference type="SAM" id="Phobius"/>
    </source>
</evidence>
<feature type="transmembrane region" description="Helical" evidence="7">
    <location>
        <begin position="649"/>
        <end position="671"/>
    </location>
</feature>
<feature type="transmembrane region" description="Helical" evidence="7">
    <location>
        <begin position="203"/>
        <end position="221"/>
    </location>
</feature>
<evidence type="ECO:0000256" key="2">
    <source>
        <dbReference type="ARBA" id="ARBA00010157"/>
    </source>
</evidence>
<dbReference type="InterPro" id="IPR004869">
    <property type="entry name" value="MMPL_dom"/>
</dbReference>
<dbReference type="GO" id="GO:0005886">
    <property type="term" value="C:plasma membrane"/>
    <property type="evidence" value="ECO:0007669"/>
    <property type="project" value="UniProtKB-SubCell"/>
</dbReference>
<dbReference type="Pfam" id="PF03176">
    <property type="entry name" value="MMPL"/>
    <property type="match status" value="2"/>
</dbReference>
<dbReference type="InterPro" id="IPR050545">
    <property type="entry name" value="Mycobact_MmpL"/>
</dbReference>
<name>A0A1N7ME56_9BACL</name>
<dbReference type="PANTHER" id="PTHR33406:SF6">
    <property type="entry name" value="MEMBRANE PROTEIN YDGH-RELATED"/>
    <property type="match status" value="1"/>
</dbReference>
<evidence type="ECO:0000256" key="4">
    <source>
        <dbReference type="ARBA" id="ARBA00022692"/>
    </source>
</evidence>
<feature type="transmembrane region" description="Helical" evidence="7">
    <location>
        <begin position="677"/>
        <end position="696"/>
    </location>
</feature>
<evidence type="ECO:0000256" key="3">
    <source>
        <dbReference type="ARBA" id="ARBA00022475"/>
    </source>
</evidence>
<feature type="transmembrane region" description="Helical" evidence="7">
    <location>
        <begin position="258"/>
        <end position="280"/>
    </location>
</feature>
<feature type="transmembrane region" description="Helical" evidence="7">
    <location>
        <begin position="301"/>
        <end position="325"/>
    </location>
</feature>
<dbReference type="PANTHER" id="PTHR33406">
    <property type="entry name" value="MEMBRANE PROTEIN MJ1562-RELATED"/>
    <property type="match status" value="1"/>
</dbReference>
<feature type="domain" description="Membrane transport protein MMPL" evidence="8">
    <location>
        <begin position="53"/>
        <end position="398"/>
    </location>
</feature>
<keyword evidence="4 7" id="KW-0812">Transmembrane</keyword>
<organism evidence="9 10">
    <name type="scientific">Alicyclobacillus vulcanalis</name>
    <dbReference type="NCBI Taxonomy" id="252246"/>
    <lineage>
        <taxon>Bacteria</taxon>
        <taxon>Bacillati</taxon>
        <taxon>Bacillota</taxon>
        <taxon>Bacilli</taxon>
        <taxon>Bacillales</taxon>
        <taxon>Alicyclobacillaceae</taxon>
        <taxon>Alicyclobacillus</taxon>
    </lineage>
</organism>
<accession>A0A1N7ME56</accession>
<evidence type="ECO:0000313" key="10">
    <source>
        <dbReference type="Proteomes" id="UP000186156"/>
    </source>
</evidence>
<reference evidence="10" key="1">
    <citation type="submission" date="2017-01" db="EMBL/GenBank/DDBJ databases">
        <authorList>
            <person name="Varghese N."/>
            <person name="Submissions S."/>
        </authorList>
    </citation>
    <scope>NUCLEOTIDE SEQUENCE [LARGE SCALE GENOMIC DNA]</scope>
    <source>
        <strain evidence="10">DSM 16176</strain>
    </source>
</reference>
<feature type="domain" description="Membrane transport protein MMPL" evidence="8">
    <location>
        <begin position="488"/>
        <end position="721"/>
    </location>
</feature>
<gene>
    <name evidence="9" type="ORF">SAMN05421799_10587</name>
</gene>
<comment type="subcellular location">
    <subcellularLocation>
        <location evidence="1">Cell membrane</location>
        <topology evidence="1">Multi-pass membrane protein</topology>
    </subcellularLocation>
</comment>
<keyword evidence="10" id="KW-1185">Reference proteome</keyword>